<dbReference type="AlphaFoldDB" id="S7QLL4"/>
<feature type="compositionally biased region" description="Low complexity" evidence="1">
    <location>
        <begin position="23"/>
        <end position="33"/>
    </location>
</feature>
<name>S7QLL4_GLOTA</name>
<feature type="region of interest" description="Disordered" evidence="1">
    <location>
        <begin position="1"/>
        <end position="61"/>
    </location>
</feature>
<sequence>MRKRAWRKRQRWDAVGRDRQSRPGKSGSWGWSGRSKDNDSLILLGRGRGQSRCNLQGRRNG</sequence>
<dbReference type="HOGENOM" id="CLU_2928944_0_0_1"/>
<feature type="compositionally biased region" description="Basic residues" evidence="1">
    <location>
        <begin position="1"/>
        <end position="10"/>
    </location>
</feature>
<dbReference type="GeneID" id="19298953"/>
<evidence type="ECO:0000313" key="2">
    <source>
        <dbReference type="EMBL" id="EPQ60288.1"/>
    </source>
</evidence>
<protein>
    <submittedName>
        <fullName evidence="2">Uncharacterized protein</fullName>
    </submittedName>
</protein>
<proteinExistence type="predicted"/>
<dbReference type="KEGG" id="gtr:GLOTRDRAFT_108884"/>
<evidence type="ECO:0000256" key="1">
    <source>
        <dbReference type="SAM" id="MobiDB-lite"/>
    </source>
</evidence>
<evidence type="ECO:0000313" key="3">
    <source>
        <dbReference type="Proteomes" id="UP000030669"/>
    </source>
</evidence>
<dbReference type="RefSeq" id="XP_007860735.1">
    <property type="nucleotide sequence ID" value="XM_007862544.1"/>
</dbReference>
<reference evidence="2 3" key="1">
    <citation type="journal article" date="2012" name="Science">
        <title>The Paleozoic origin of enzymatic lignin decomposition reconstructed from 31 fungal genomes.</title>
        <authorList>
            <person name="Floudas D."/>
            <person name="Binder M."/>
            <person name="Riley R."/>
            <person name="Barry K."/>
            <person name="Blanchette R.A."/>
            <person name="Henrissat B."/>
            <person name="Martinez A.T."/>
            <person name="Otillar R."/>
            <person name="Spatafora J.W."/>
            <person name="Yadav J.S."/>
            <person name="Aerts A."/>
            <person name="Benoit I."/>
            <person name="Boyd A."/>
            <person name="Carlson A."/>
            <person name="Copeland A."/>
            <person name="Coutinho P.M."/>
            <person name="de Vries R.P."/>
            <person name="Ferreira P."/>
            <person name="Findley K."/>
            <person name="Foster B."/>
            <person name="Gaskell J."/>
            <person name="Glotzer D."/>
            <person name="Gorecki P."/>
            <person name="Heitman J."/>
            <person name="Hesse C."/>
            <person name="Hori C."/>
            <person name="Igarashi K."/>
            <person name="Jurgens J.A."/>
            <person name="Kallen N."/>
            <person name="Kersten P."/>
            <person name="Kohler A."/>
            <person name="Kuees U."/>
            <person name="Kumar T.K.A."/>
            <person name="Kuo A."/>
            <person name="LaButti K."/>
            <person name="Larrondo L.F."/>
            <person name="Lindquist E."/>
            <person name="Ling A."/>
            <person name="Lombard V."/>
            <person name="Lucas S."/>
            <person name="Lundell T."/>
            <person name="Martin R."/>
            <person name="McLaughlin D.J."/>
            <person name="Morgenstern I."/>
            <person name="Morin E."/>
            <person name="Murat C."/>
            <person name="Nagy L.G."/>
            <person name="Nolan M."/>
            <person name="Ohm R.A."/>
            <person name="Patyshakuliyeva A."/>
            <person name="Rokas A."/>
            <person name="Ruiz-Duenas F.J."/>
            <person name="Sabat G."/>
            <person name="Salamov A."/>
            <person name="Samejima M."/>
            <person name="Schmutz J."/>
            <person name="Slot J.C."/>
            <person name="St John F."/>
            <person name="Stenlid J."/>
            <person name="Sun H."/>
            <person name="Sun S."/>
            <person name="Syed K."/>
            <person name="Tsang A."/>
            <person name="Wiebenga A."/>
            <person name="Young D."/>
            <person name="Pisabarro A."/>
            <person name="Eastwood D.C."/>
            <person name="Martin F."/>
            <person name="Cullen D."/>
            <person name="Grigoriev I.V."/>
            <person name="Hibbett D.S."/>
        </authorList>
    </citation>
    <scope>NUCLEOTIDE SEQUENCE [LARGE SCALE GENOMIC DNA]</scope>
    <source>
        <strain evidence="2 3">ATCC 11539</strain>
    </source>
</reference>
<feature type="non-terminal residue" evidence="2">
    <location>
        <position position="61"/>
    </location>
</feature>
<dbReference type="Proteomes" id="UP000030669">
    <property type="component" value="Unassembled WGS sequence"/>
</dbReference>
<gene>
    <name evidence="2" type="ORF">GLOTRDRAFT_108884</name>
</gene>
<keyword evidence="3" id="KW-1185">Reference proteome</keyword>
<feature type="compositionally biased region" description="Polar residues" evidence="1">
    <location>
        <begin position="51"/>
        <end position="61"/>
    </location>
</feature>
<accession>S7QLL4</accession>
<organism evidence="2 3">
    <name type="scientific">Gloeophyllum trabeum (strain ATCC 11539 / FP-39264 / Madison 617)</name>
    <name type="common">Brown rot fungus</name>
    <dbReference type="NCBI Taxonomy" id="670483"/>
    <lineage>
        <taxon>Eukaryota</taxon>
        <taxon>Fungi</taxon>
        <taxon>Dikarya</taxon>
        <taxon>Basidiomycota</taxon>
        <taxon>Agaricomycotina</taxon>
        <taxon>Agaricomycetes</taxon>
        <taxon>Gloeophyllales</taxon>
        <taxon>Gloeophyllaceae</taxon>
        <taxon>Gloeophyllum</taxon>
    </lineage>
</organism>
<dbReference type="EMBL" id="KB469296">
    <property type="protein sequence ID" value="EPQ60288.1"/>
    <property type="molecule type" value="Genomic_DNA"/>
</dbReference>
<feature type="compositionally biased region" description="Basic and acidic residues" evidence="1">
    <location>
        <begin position="11"/>
        <end position="21"/>
    </location>
</feature>